<proteinExistence type="predicted"/>
<dbReference type="InterPro" id="IPR002495">
    <property type="entry name" value="Glyco_trans_8"/>
</dbReference>
<comment type="caution">
    <text evidence="1">The sequence shown here is derived from an EMBL/GenBank/DDBJ whole genome shotgun (WGS) entry which is preliminary data.</text>
</comment>
<gene>
    <name evidence="1" type="ORF">N7G274_010349</name>
</gene>
<sequence length="354" mass="40147">MVSPILGMASNGTKAGRAWVTLLTDPSYLPGVITLAYSLNTHHTAYPLVVLITPALAKSSVRALELEATKNTLLTIHPVDPLLLPNGQKTTLIASRFKDTWTKLRAFELTSFETCVFLDADITIYKNMDEIFETNLPSNDWIAASHTCVCNLDHDNWAPENWNRHNCGYTPLQHPPALENGTPVPPSSAPPDTLALLNGGVFLYHPSEPLWQAIHHHFLTSPELSAYQFPDQDFMASFFRGKWLSLPWKYNALKTMKQWHTNIWRDEEVKGLHYIVDKPWQKRVGSNGLGGHLGRDGETHTWWWRVWEDWRSQREGELVVIMDELVAKPLDKTADEAQCADDKEKGFPIPIPKH</sequence>
<evidence type="ECO:0000313" key="1">
    <source>
        <dbReference type="EMBL" id="KAL2036924.1"/>
    </source>
</evidence>
<organism evidence="1 2">
    <name type="scientific">Stereocaulon virgatum</name>
    <dbReference type="NCBI Taxonomy" id="373712"/>
    <lineage>
        <taxon>Eukaryota</taxon>
        <taxon>Fungi</taxon>
        <taxon>Dikarya</taxon>
        <taxon>Ascomycota</taxon>
        <taxon>Pezizomycotina</taxon>
        <taxon>Lecanoromycetes</taxon>
        <taxon>OSLEUM clade</taxon>
        <taxon>Lecanoromycetidae</taxon>
        <taxon>Lecanorales</taxon>
        <taxon>Lecanorineae</taxon>
        <taxon>Stereocaulaceae</taxon>
        <taxon>Stereocaulon</taxon>
    </lineage>
</organism>
<accession>A0ABR3ZUU6</accession>
<dbReference type="Pfam" id="PF01501">
    <property type="entry name" value="Glyco_transf_8"/>
    <property type="match status" value="2"/>
</dbReference>
<dbReference type="InterPro" id="IPR029044">
    <property type="entry name" value="Nucleotide-diphossugar_trans"/>
</dbReference>
<reference evidence="1 2" key="1">
    <citation type="submission" date="2024-09" db="EMBL/GenBank/DDBJ databases">
        <title>Rethinking Asexuality: The Enigmatic Case of Functional Sexual Genes in Lepraria (Stereocaulaceae).</title>
        <authorList>
            <person name="Doellman M."/>
            <person name="Sun Y."/>
            <person name="Barcenas-Pena A."/>
            <person name="Lumbsch H.T."/>
            <person name="Grewe F."/>
        </authorList>
    </citation>
    <scope>NUCLEOTIDE SEQUENCE [LARGE SCALE GENOMIC DNA]</scope>
    <source>
        <strain evidence="1 2">Mercado 3170</strain>
    </source>
</reference>
<keyword evidence="2" id="KW-1185">Reference proteome</keyword>
<dbReference type="PANTHER" id="PTHR11183">
    <property type="entry name" value="GLYCOGENIN SUBFAMILY MEMBER"/>
    <property type="match status" value="1"/>
</dbReference>
<dbReference type="InterPro" id="IPR050587">
    <property type="entry name" value="GNT1/Glycosyltrans_8"/>
</dbReference>
<protein>
    <recommendedName>
        <fullName evidence="3">Glycosyltransferase family 8 protein</fullName>
    </recommendedName>
</protein>
<name>A0ABR3ZUU6_9LECA</name>
<evidence type="ECO:0000313" key="2">
    <source>
        <dbReference type="Proteomes" id="UP001590950"/>
    </source>
</evidence>
<dbReference type="SUPFAM" id="SSF53448">
    <property type="entry name" value="Nucleotide-diphospho-sugar transferases"/>
    <property type="match status" value="1"/>
</dbReference>
<dbReference type="EMBL" id="JBEFKJ010000047">
    <property type="protein sequence ID" value="KAL2036924.1"/>
    <property type="molecule type" value="Genomic_DNA"/>
</dbReference>
<evidence type="ECO:0008006" key="3">
    <source>
        <dbReference type="Google" id="ProtNLM"/>
    </source>
</evidence>
<dbReference type="Proteomes" id="UP001590950">
    <property type="component" value="Unassembled WGS sequence"/>
</dbReference>
<dbReference type="CDD" id="cd02537">
    <property type="entry name" value="GT8_Glycogenin"/>
    <property type="match status" value="1"/>
</dbReference>
<dbReference type="Gene3D" id="3.90.550.10">
    <property type="entry name" value="Spore Coat Polysaccharide Biosynthesis Protein SpsA, Chain A"/>
    <property type="match status" value="1"/>
</dbReference>